<sequence>MTDCDLYRRENHYLAVRLVCGCFSRDTQKKMLAKVRAVSSHPFLHTVHLLSNKHLIPITVEVDTGAQISGVTEATYRRHSAHLPLLPAATLFNFDNIVLSGHSLGPFLTKVKNKNRRVCAEFYVLPPRCSAIIGQNLISALGLQIDGATREIRAVDHDSVDIIQEYPCFLSIELGTFPDYQHEILLTDDAVPSAKKLRPVPLVRRQKVSEEIQNMDDLGIWEATGI</sequence>
<dbReference type="EMBL" id="BLXT01005065">
    <property type="protein sequence ID" value="GFO19542.1"/>
    <property type="molecule type" value="Genomic_DNA"/>
</dbReference>
<evidence type="ECO:0000313" key="2">
    <source>
        <dbReference type="Proteomes" id="UP000735302"/>
    </source>
</evidence>
<dbReference type="Gene3D" id="2.40.70.10">
    <property type="entry name" value="Acid Proteases"/>
    <property type="match status" value="1"/>
</dbReference>
<gene>
    <name evidence="1" type="ORF">PoB_004604700</name>
</gene>
<dbReference type="Proteomes" id="UP000735302">
    <property type="component" value="Unassembled WGS sequence"/>
</dbReference>
<comment type="caution">
    <text evidence="1">The sequence shown here is derived from an EMBL/GenBank/DDBJ whole genome shotgun (WGS) entry which is preliminary data.</text>
</comment>
<organism evidence="1 2">
    <name type="scientific">Plakobranchus ocellatus</name>
    <dbReference type="NCBI Taxonomy" id="259542"/>
    <lineage>
        <taxon>Eukaryota</taxon>
        <taxon>Metazoa</taxon>
        <taxon>Spiralia</taxon>
        <taxon>Lophotrochozoa</taxon>
        <taxon>Mollusca</taxon>
        <taxon>Gastropoda</taxon>
        <taxon>Heterobranchia</taxon>
        <taxon>Euthyneura</taxon>
        <taxon>Panpulmonata</taxon>
        <taxon>Sacoglossa</taxon>
        <taxon>Placobranchoidea</taxon>
        <taxon>Plakobranchidae</taxon>
        <taxon>Plakobranchus</taxon>
    </lineage>
</organism>
<accession>A0AAV4BJG6</accession>
<proteinExistence type="predicted"/>
<name>A0AAV4BJG6_9GAST</name>
<dbReference type="InterPro" id="IPR021109">
    <property type="entry name" value="Peptidase_aspartic_dom_sf"/>
</dbReference>
<keyword evidence="2" id="KW-1185">Reference proteome</keyword>
<reference evidence="1 2" key="1">
    <citation type="journal article" date="2021" name="Elife">
        <title>Chloroplast acquisition without the gene transfer in kleptoplastic sea slugs, Plakobranchus ocellatus.</title>
        <authorList>
            <person name="Maeda T."/>
            <person name="Takahashi S."/>
            <person name="Yoshida T."/>
            <person name="Shimamura S."/>
            <person name="Takaki Y."/>
            <person name="Nagai Y."/>
            <person name="Toyoda A."/>
            <person name="Suzuki Y."/>
            <person name="Arimoto A."/>
            <person name="Ishii H."/>
            <person name="Satoh N."/>
            <person name="Nishiyama T."/>
            <person name="Hasebe M."/>
            <person name="Maruyama T."/>
            <person name="Minagawa J."/>
            <person name="Obokata J."/>
            <person name="Shigenobu S."/>
        </authorList>
    </citation>
    <scope>NUCLEOTIDE SEQUENCE [LARGE SCALE GENOMIC DNA]</scope>
</reference>
<dbReference type="SUPFAM" id="SSF50630">
    <property type="entry name" value="Acid proteases"/>
    <property type="match status" value="1"/>
</dbReference>
<evidence type="ECO:0000313" key="1">
    <source>
        <dbReference type="EMBL" id="GFO19542.1"/>
    </source>
</evidence>
<protein>
    <submittedName>
        <fullName evidence="1">Pol polyprotein</fullName>
    </submittedName>
</protein>
<dbReference type="AlphaFoldDB" id="A0AAV4BJG6"/>